<organism evidence="1 2">
    <name type="scientific">Armillaria ostoyae</name>
    <name type="common">Armillaria root rot fungus</name>
    <dbReference type="NCBI Taxonomy" id="47428"/>
    <lineage>
        <taxon>Eukaryota</taxon>
        <taxon>Fungi</taxon>
        <taxon>Dikarya</taxon>
        <taxon>Basidiomycota</taxon>
        <taxon>Agaricomycotina</taxon>
        <taxon>Agaricomycetes</taxon>
        <taxon>Agaricomycetidae</taxon>
        <taxon>Agaricales</taxon>
        <taxon>Marasmiineae</taxon>
        <taxon>Physalacriaceae</taxon>
        <taxon>Armillaria</taxon>
    </lineage>
</organism>
<keyword evidence="2" id="KW-1185">Reference proteome</keyword>
<sequence>MTTPLALPATSDEMHRIFTIPELVTAIITEFVSNGTRGSLVRGPLTVCKLWADITVDLIWRQIGDPSAIFRLLAPVEDRPADQGVLYDWNCSFKTLPMPSGWARFDLYRHRVRILDDTSMYTNYRSIISDIAVLKLDSTVFLPNITDFSWLYVQDDLWRDSVLFMHEGIETFTLMLELGDGAIYEPILQYFEHIGRDAYQGHLKPALSWLLPKLQYLKVLEITPMLDLYPGNDLQGQAFGAWARLEAGQAF</sequence>
<evidence type="ECO:0000313" key="2">
    <source>
        <dbReference type="Proteomes" id="UP000219338"/>
    </source>
</evidence>
<dbReference type="Proteomes" id="UP000219338">
    <property type="component" value="Unassembled WGS sequence"/>
</dbReference>
<accession>A0A284S357</accession>
<protein>
    <recommendedName>
        <fullName evidence="3">F-box domain-containing protein</fullName>
    </recommendedName>
</protein>
<gene>
    <name evidence="1" type="ORF">ARMOST_18921</name>
</gene>
<reference evidence="2" key="1">
    <citation type="journal article" date="2017" name="Nat. Ecol. Evol.">
        <title>Genome expansion and lineage-specific genetic innovations in the forest pathogenic fungi Armillaria.</title>
        <authorList>
            <person name="Sipos G."/>
            <person name="Prasanna A.N."/>
            <person name="Walter M.C."/>
            <person name="O'Connor E."/>
            <person name="Balint B."/>
            <person name="Krizsan K."/>
            <person name="Kiss B."/>
            <person name="Hess J."/>
            <person name="Varga T."/>
            <person name="Slot J."/>
            <person name="Riley R."/>
            <person name="Boka B."/>
            <person name="Rigling D."/>
            <person name="Barry K."/>
            <person name="Lee J."/>
            <person name="Mihaltcheva S."/>
            <person name="LaButti K."/>
            <person name="Lipzen A."/>
            <person name="Waldron R."/>
            <person name="Moloney N.M."/>
            <person name="Sperisen C."/>
            <person name="Kredics L."/>
            <person name="Vagvoelgyi C."/>
            <person name="Patrignani A."/>
            <person name="Fitzpatrick D."/>
            <person name="Nagy I."/>
            <person name="Doyle S."/>
            <person name="Anderson J.B."/>
            <person name="Grigoriev I.V."/>
            <person name="Gueldener U."/>
            <person name="Muensterkoetter M."/>
            <person name="Nagy L.G."/>
        </authorList>
    </citation>
    <scope>NUCLEOTIDE SEQUENCE [LARGE SCALE GENOMIC DNA]</scope>
    <source>
        <strain evidence="2">C18/9</strain>
    </source>
</reference>
<proteinExistence type="predicted"/>
<name>A0A284S357_ARMOS</name>
<dbReference type="EMBL" id="FUEG01000028">
    <property type="protein sequence ID" value="SJL15424.1"/>
    <property type="molecule type" value="Genomic_DNA"/>
</dbReference>
<dbReference type="AlphaFoldDB" id="A0A284S357"/>
<evidence type="ECO:0008006" key="3">
    <source>
        <dbReference type="Google" id="ProtNLM"/>
    </source>
</evidence>
<evidence type="ECO:0000313" key="1">
    <source>
        <dbReference type="EMBL" id="SJL15424.1"/>
    </source>
</evidence>
<dbReference type="OrthoDB" id="2447803at2759"/>